<protein>
    <submittedName>
        <fullName evidence="2">HAD family hydrolase</fullName>
        <ecNumber evidence="2">3.1.3.-</ecNumber>
    </submittedName>
</protein>
<dbReference type="AlphaFoldDB" id="A0AB39BRB4"/>
<name>A0AB39BRB4_9BACI</name>
<dbReference type="InterPro" id="IPR036412">
    <property type="entry name" value="HAD-like_sf"/>
</dbReference>
<dbReference type="EC" id="3.1.3.-" evidence="2"/>
<dbReference type="GO" id="GO:0016787">
    <property type="term" value="F:hydrolase activity"/>
    <property type="evidence" value="ECO:0007669"/>
    <property type="project" value="UniProtKB-KW"/>
</dbReference>
<evidence type="ECO:0000256" key="1">
    <source>
        <dbReference type="ARBA" id="ARBA00022801"/>
    </source>
</evidence>
<gene>
    <name evidence="2" type="ORF">AB3N04_16175</name>
</gene>
<dbReference type="RefSeq" id="WP_368503694.1">
    <property type="nucleotide sequence ID" value="NZ_CP162551.1"/>
</dbReference>
<organism evidence="2">
    <name type="scientific">Alkalihalophilus sp. As8PL</name>
    <dbReference type="NCBI Taxonomy" id="3237103"/>
    <lineage>
        <taxon>Bacteria</taxon>
        <taxon>Bacillati</taxon>
        <taxon>Bacillota</taxon>
        <taxon>Bacilli</taxon>
        <taxon>Bacillales</taxon>
        <taxon>Bacillaceae</taxon>
        <taxon>Alkalihalophilus</taxon>
    </lineage>
</organism>
<dbReference type="EMBL" id="CP162551">
    <property type="protein sequence ID" value="XDI36224.1"/>
    <property type="molecule type" value="Genomic_DNA"/>
</dbReference>
<dbReference type="SUPFAM" id="SSF56784">
    <property type="entry name" value="HAD-like"/>
    <property type="match status" value="1"/>
</dbReference>
<evidence type="ECO:0000313" key="2">
    <source>
        <dbReference type="EMBL" id="XDI36224.1"/>
    </source>
</evidence>
<dbReference type="PANTHER" id="PTHR43316">
    <property type="entry name" value="HYDROLASE, HALOACID DELAHOGENASE-RELATED"/>
    <property type="match status" value="1"/>
</dbReference>
<dbReference type="Pfam" id="PF13419">
    <property type="entry name" value="HAD_2"/>
    <property type="match status" value="1"/>
</dbReference>
<keyword evidence="1 2" id="KW-0378">Hydrolase</keyword>
<proteinExistence type="predicted"/>
<dbReference type="InterPro" id="IPR041492">
    <property type="entry name" value="HAD_2"/>
</dbReference>
<sequence>MLSGYKLVIFDLDGTLYEGTDHFDYYAEHLKKKVSHNKQSNFQQDYEEMKTGNHSVMIGKAYDIKEDLILTIDPMTLSVTEASEWNGETLSIEEVKKKYQEQLSFDFETMIAIGDGWWLPFVCAKHYGVEDCYSSYVATKEYMVSESFQLKPLPGLKEALVDLKTQSTIVLVTNSDADDVNRLLNELQLRGLFDKVITSAKKPTYTSKLFTELLEEYQASADETLSIGDNFINDVAPAVLLGMDGVYIHTENNQAKLHKNVQIVSSVMDCFSKS</sequence>
<dbReference type="Gene3D" id="3.40.50.1000">
    <property type="entry name" value="HAD superfamily/HAD-like"/>
    <property type="match status" value="1"/>
</dbReference>
<accession>A0AB39BRB4</accession>
<dbReference type="InterPro" id="IPR051540">
    <property type="entry name" value="S-2-haloacid_dehalogenase"/>
</dbReference>
<dbReference type="InterPro" id="IPR023214">
    <property type="entry name" value="HAD_sf"/>
</dbReference>
<reference evidence="2" key="1">
    <citation type="submission" date="2024-07" db="EMBL/GenBank/DDBJ databases">
        <title>Identification and characteristics of an arsenic-resistant bacterial isolate, which belongs to a novel species.</title>
        <authorList>
            <person name="Juszczyk A."/>
            <person name="Kowalczyk A."/>
            <person name="Was K."/>
            <person name="Kosowicz W."/>
            <person name="Budzyn A."/>
            <person name="Latowski D."/>
        </authorList>
    </citation>
    <scope>NUCLEOTIDE SEQUENCE</scope>
    <source>
        <strain evidence="2">As8PL</strain>
    </source>
</reference>